<evidence type="ECO:0000313" key="3">
    <source>
        <dbReference type="EMBL" id="QEC67406.1"/>
    </source>
</evidence>
<sequence>MKKFLFISVVFAISLGLNAQKTGILTNQKDAWGLLYTYTGEVVNGKANGMGVAKYASGNVLRYVGSFMNGTYNGKGTMFFDGGAFLTGTWKNGKLNGKGANLNGDGSLYIGDFADGLKNGQGLLIYKDNSFVKGNYKNDKMNGRCINLWTDGTIISDIIYADDKRNGTGYQYEAKVKKLYEGEWRDDKWVQATTPNFSSFLKSASFIGENTTDHVLMGPVNSNQYLVDTSYYYDQNAHKRYFGFYENGHMRNGLIIRDDSTRFYGPLGTKGANGYSYDFKFGKYYSEGTYTDDYLNGEIVDIDLEKKSAYYGNAIQGEFTGKAYFFNESGSMYSGDYVKGRFSGNGYRLETSGKYTSGTWSDGKVINLNTLITSKGDVITGSPKTLAEAINNIIKDYPTNYYDDIAGDIVDDYDLLDQFEDQDTSSYLDYSYTLFQVPGSVEKNIIATDFDLVTYYYAKMLETDDAAKATAKYKDLAGQLQNLVIANSYYPTKVKLQGTVTAPNNSNDKTETEFSLPSGSDSFIYFKIWLTLFKNADDKYVVSISMGEKE</sequence>
<proteinExistence type="predicted"/>
<dbReference type="PANTHER" id="PTHR43215">
    <property type="entry name" value="RADIAL SPOKE HEAD 1 HOMOLOG"/>
    <property type="match status" value="1"/>
</dbReference>
<gene>
    <name evidence="3" type="ORF">FRZ67_08890</name>
</gene>
<dbReference type="Proteomes" id="UP000321533">
    <property type="component" value="Chromosome"/>
</dbReference>
<feature type="signal peptide" evidence="2">
    <location>
        <begin position="1"/>
        <end position="19"/>
    </location>
</feature>
<dbReference type="Gene3D" id="2.20.110.10">
    <property type="entry name" value="Histone H3 K4-specific methyltransferase SET7/9 N-terminal domain"/>
    <property type="match status" value="3"/>
</dbReference>
<dbReference type="SUPFAM" id="SSF82185">
    <property type="entry name" value="Histone H3 K4-specific methyltransferase SET7/9 N-terminal domain"/>
    <property type="match status" value="1"/>
</dbReference>
<dbReference type="PANTHER" id="PTHR43215:SF14">
    <property type="entry name" value="RADIAL SPOKE HEAD 1 HOMOLOG"/>
    <property type="match status" value="1"/>
</dbReference>
<dbReference type="InterPro" id="IPR003409">
    <property type="entry name" value="MORN"/>
</dbReference>
<dbReference type="OrthoDB" id="1452958at2"/>
<organism evidence="3 4">
    <name type="scientific">Panacibacter ginsenosidivorans</name>
    <dbReference type="NCBI Taxonomy" id="1813871"/>
    <lineage>
        <taxon>Bacteria</taxon>
        <taxon>Pseudomonadati</taxon>
        <taxon>Bacteroidota</taxon>
        <taxon>Chitinophagia</taxon>
        <taxon>Chitinophagales</taxon>
        <taxon>Chitinophagaceae</taxon>
        <taxon>Panacibacter</taxon>
    </lineage>
</organism>
<protein>
    <submittedName>
        <fullName evidence="3">Uncharacterized protein</fullName>
    </submittedName>
</protein>
<evidence type="ECO:0000313" key="4">
    <source>
        <dbReference type="Proteomes" id="UP000321533"/>
    </source>
</evidence>
<keyword evidence="4" id="KW-1185">Reference proteome</keyword>
<feature type="chain" id="PRO_5022745761" evidence="2">
    <location>
        <begin position="20"/>
        <end position="550"/>
    </location>
</feature>
<accession>A0A5B8V9L0</accession>
<dbReference type="EMBL" id="CP042435">
    <property type="protein sequence ID" value="QEC67406.1"/>
    <property type="molecule type" value="Genomic_DNA"/>
</dbReference>
<evidence type="ECO:0000256" key="1">
    <source>
        <dbReference type="ARBA" id="ARBA00022737"/>
    </source>
</evidence>
<reference evidence="3 4" key="1">
    <citation type="journal article" date="2016" name="Int. J. Syst. Evol. Microbiol.">
        <title>Panacibacter ginsenosidivorans gen. nov., sp. nov., with ginsenoside converting activity isolated from soil of a ginseng field.</title>
        <authorList>
            <person name="Siddiqi M.Z."/>
            <person name="Muhammad Shafi S."/>
            <person name="Choi K.D."/>
            <person name="Im W.T."/>
        </authorList>
    </citation>
    <scope>NUCLEOTIDE SEQUENCE [LARGE SCALE GENOMIC DNA]</scope>
    <source>
        <strain evidence="3 4">Gsoil1550</strain>
    </source>
</reference>
<dbReference type="AlphaFoldDB" id="A0A5B8V9L0"/>
<keyword evidence="2" id="KW-0732">Signal</keyword>
<dbReference type="RefSeq" id="WP_147189213.1">
    <property type="nucleotide sequence ID" value="NZ_CP042435.1"/>
</dbReference>
<dbReference type="KEGG" id="pgin:FRZ67_08890"/>
<keyword evidence="1" id="KW-0677">Repeat</keyword>
<dbReference type="SMART" id="SM00698">
    <property type="entry name" value="MORN"/>
    <property type="match status" value="4"/>
</dbReference>
<evidence type="ECO:0000256" key="2">
    <source>
        <dbReference type="SAM" id="SignalP"/>
    </source>
</evidence>
<dbReference type="Pfam" id="PF02493">
    <property type="entry name" value="MORN"/>
    <property type="match status" value="6"/>
</dbReference>
<name>A0A5B8V9L0_9BACT</name>
<dbReference type="GO" id="GO:0005829">
    <property type="term" value="C:cytosol"/>
    <property type="evidence" value="ECO:0007669"/>
    <property type="project" value="TreeGrafter"/>
</dbReference>